<dbReference type="InterPro" id="IPR029063">
    <property type="entry name" value="SAM-dependent_MTases_sf"/>
</dbReference>
<keyword evidence="2" id="KW-0808">Transferase</keyword>
<dbReference type="GO" id="GO:0005886">
    <property type="term" value="C:plasma membrane"/>
    <property type="evidence" value="ECO:0007669"/>
    <property type="project" value="TreeGrafter"/>
</dbReference>
<evidence type="ECO:0000256" key="2">
    <source>
        <dbReference type="ARBA" id="ARBA00022679"/>
    </source>
</evidence>
<name>A0A0F9NYS9_9ZZZZ</name>
<evidence type="ECO:0000313" key="3">
    <source>
        <dbReference type="EMBL" id="KKM86402.1"/>
    </source>
</evidence>
<dbReference type="GO" id="GO:0032259">
    <property type="term" value="P:methylation"/>
    <property type="evidence" value="ECO:0007669"/>
    <property type="project" value="UniProtKB-KW"/>
</dbReference>
<dbReference type="AlphaFoldDB" id="A0A0F9NYS9"/>
<gene>
    <name evidence="3" type="ORF">LCGC14_1279350</name>
</gene>
<reference evidence="3" key="1">
    <citation type="journal article" date="2015" name="Nature">
        <title>Complex archaea that bridge the gap between prokaryotes and eukaryotes.</title>
        <authorList>
            <person name="Spang A."/>
            <person name="Saw J.H."/>
            <person name="Jorgensen S.L."/>
            <person name="Zaremba-Niedzwiedzka K."/>
            <person name="Martijn J."/>
            <person name="Lind A.E."/>
            <person name="van Eijk R."/>
            <person name="Schleper C."/>
            <person name="Guy L."/>
            <person name="Ettema T.J."/>
        </authorList>
    </citation>
    <scope>NUCLEOTIDE SEQUENCE</scope>
</reference>
<comment type="caution">
    <text evidence="3">The sequence shown here is derived from an EMBL/GenBank/DDBJ whole genome shotgun (WGS) entry which is preliminary data.</text>
</comment>
<organism evidence="3">
    <name type="scientific">marine sediment metagenome</name>
    <dbReference type="NCBI Taxonomy" id="412755"/>
    <lineage>
        <taxon>unclassified sequences</taxon>
        <taxon>metagenomes</taxon>
        <taxon>ecological metagenomes</taxon>
    </lineage>
</organism>
<evidence type="ECO:0000256" key="1">
    <source>
        <dbReference type="ARBA" id="ARBA00022603"/>
    </source>
</evidence>
<protein>
    <recommendedName>
        <fullName evidence="4">Class I SAM-dependent methyltransferase</fullName>
    </recommendedName>
</protein>
<dbReference type="PANTHER" id="PTHR40048">
    <property type="entry name" value="RHAMNOSYL O-METHYLTRANSFERASE"/>
    <property type="match status" value="1"/>
</dbReference>
<keyword evidence="1" id="KW-0489">Methyltransferase</keyword>
<dbReference type="GO" id="GO:0008168">
    <property type="term" value="F:methyltransferase activity"/>
    <property type="evidence" value="ECO:0007669"/>
    <property type="project" value="UniProtKB-KW"/>
</dbReference>
<dbReference type="SUPFAM" id="SSF53335">
    <property type="entry name" value="S-adenosyl-L-methionine-dependent methyltransferases"/>
    <property type="match status" value="1"/>
</dbReference>
<dbReference type="Pfam" id="PF13578">
    <property type="entry name" value="Methyltransf_24"/>
    <property type="match status" value="1"/>
</dbReference>
<accession>A0A0F9NYS9</accession>
<evidence type="ECO:0008006" key="4">
    <source>
        <dbReference type="Google" id="ProtNLM"/>
    </source>
</evidence>
<dbReference type="PANTHER" id="PTHR40048:SF1">
    <property type="entry name" value="RHAMNOSYL O-METHYLTRANSFERASE"/>
    <property type="match status" value="1"/>
</dbReference>
<dbReference type="EMBL" id="LAZR01007263">
    <property type="protein sequence ID" value="KKM86402.1"/>
    <property type="molecule type" value="Genomic_DNA"/>
</dbReference>
<sequence>MKELIKKVLKGIIVKTKEENIFSLFKKTIFRIRKLFYVLYLKTNVKKFDINFTTESLIDFVFYYGEGLLNPLQVRSEILKLIQIVKKQKPKVILEIGTANGGTIFLFSRIADKDAIIISIDLPGGRYGGGYPEWRTSLYKSFCLSNQRMYLIRANSHEEVTLNKIKDILNGTRLDFIFIDGDHTYAGVKKDFEIYKSLTKEKALIAFHDIVIHPVELNVGVNQFWNEIKQNYEYIEIVENWDQKRCGIGILKKK</sequence>
<proteinExistence type="predicted"/>
<dbReference type="Gene3D" id="3.40.50.150">
    <property type="entry name" value="Vaccinia Virus protein VP39"/>
    <property type="match status" value="1"/>
</dbReference>